<dbReference type="Proteomes" id="UP000009328">
    <property type="component" value="Unassembled WGS sequence"/>
</dbReference>
<dbReference type="eggNOG" id="KOG2043">
    <property type="taxonomic scope" value="Eukaryota"/>
</dbReference>
<feature type="compositionally biased region" description="Basic and acidic residues" evidence="1">
    <location>
        <begin position="605"/>
        <end position="643"/>
    </location>
</feature>
<feature type="region of interest" description="Disordered" evidence="1">
    <location>
        <begin position="602"/>
        <end position="649"/>
    </location>
</feature>
<dbReference type="HOGENOM" id="CLU_002149_0_0_1"/>
<dbReference type="Gene3D" id="3.40.50.10190">
    <property type="entry name" value="BRCT domain"/>
    <property type="match status" value="4"/>
</dbReference>
<evidence type="ECO:0000259" key="2">
    <source>
        <dbReference type="PROSITE" id="PS50172"/>
    </source>
</evidence>
<dbReference type="AlphaFoldDB" id="K0KF71"/>
<feature type="domain" description="BRCT" evidence="2">
    <location>
        <begin position="327"/>
        <end position="408"/>
    </location>
</feature>
<comment type="caution">
    <text evidence="3">The sequence shown here is derived from an EMBL/GenBank/DDBJ whole genome shotgun (WGS) entry which is preliminary data.</text>
</comment>
<feature type="domain" description="BRCT" evidence="2">
    <location>
        <begin position="103"/>
        <end position="194"/>
    </location>
</feature>
<dbReference type="GO" id="GO:0006302">
    <property type="term" value="P:double-strand break repair"/>
    <property type="evidence" value="ECO:0007669"/>
    <property type="project" value="TreeGrafter"/>
</dbReference>
<accession>K0KF71</accession>
<protein>
    <submittedName>
        <fullName evidence="3">BRCT-containing protein 1</fullName>
    </submittedName>
</protein>
<dbReference type="InParanoid" id="K0KF71"/>
<feature type="domain" description="BRCT" evidence="2">
    <location>
        <begin position="222"/>
        <end position="312"/>
    </location>
</feature>
<feature type="compositionally biased region" description="Polar residues" evidence="1">
    <location>
        <begin position="472"/>
        <end position="482"/>
    </location>
</feature>
<evidence type="ECO:0000313" key="3">
    <source>
        <dbReference type="EMBL" id="CCH40867.1"/>
    </source>
</evidence>
<evidence type="ECO:0000256" key="1">
    <source>
        <dbReference type="SAM" id="MobiDB-lite"/>
    </source>
</evidence>
<dbReference type="SMART" id="SM00292">
    <property type="entry name" value="BRCT"/>
    <property type="match status" value="4"/>
</dbReference>
<gene>
    <name evidence="3" type="ORF">BN7_401</name>
</gene>
<dbReference type="CDD" id="cd18436">
    <property type="entry name" value="BRCT_BRC1_like_rpt2"/>
    <property type="match status" value="1"/>
</dbReference>
<dbReference type="GO" id="GO:0005634">
    <property type="term" value="C:nucleus"/>
    <property type="evidence" value="ECO:0007669"/>
    <property type="project" value="TreeGrafter"/>
</dbReference>
<dbReference type="CDD" id="cd18437">
    <property type="entry name" value="BRCT_BRC1_like_rpt3"/>
    <property type="match status" value="1"/>
</dbReference>
<keyword evidence="4" id="KW-1185">Reference proteome</keyword>
<evidence type="ECO:0000313" key="4">
    <source>
        <dbReference type="Proteomes" id="UP000009328"/>
    </source>
</evidence>
<dbReference type="Pfam" id="PF00533">
    <property type="entry name" value="BRCT"/>
    <property type="match status" value="1"/>
</dbReference>
<dbReference type="Pfam" id="PF16770">
    <property type="entry name" value="RTT107_BRCT_5"/>
    <property type="match status" value="1"/>
</dbReference>
<dbReference type="EMBL" id="CAIF01000007">
    <property type="protein sequence ID" value="CCH40867.1"/>
    <property type="molecule type" value="Genomic_DNA"/>
</dbReference>
<proteinExistence type="predicted"/>
<sequence>MKRLFEGFKVAIIKSADLPDEEADAIATILQNHGVEYKIFGNDSPLQQLDLIEGEYSHIASNNIDFELYTFTQENMIPVVTSEFFHKTEEQNKTPPIRPYSPDPKHVLKDIHVCVGGLPVSDKEAIYGGVRALGGSFSETLNKFVTHLISIDTDEDACIAVYSLEECQIKVVLPDWIDDCLKLRKRLDETPYLLEEGESIDAKVEKLKELDIVSKDKNLIKAQKKFLNKKSFYLGEDLELTKRSRDVISSLIENSGGVINKSLTNAQCYLGKYREGEEYRSASRKGLHVGNLNWIYWMVEHQKYISPYKKLLHYPYVKHGMPQLKKFVITSTNYSGDVRIYVKSLVEALGAEFTTSLKQRNTHLITASETGSKYNAAKKWGGIAVVNHLWLEETYAAWDLKSVDNPRYSHYPRSLKMSDIAGETPLDMQVLKQFYEDGNSDFSANVIEDSEAEDSTADTILPSDVHRILTPKNPNDDNILSNKSEEDQESPLKENVETSKTPSKGSKKNSQAHESTPKPKSVNVSKISPPPVPTETPAAKSTISNNSSSTTPLSTTRPSSGRKAKDKAALKLHEDMEQLNWFQKHHKSKDIPLLPEEIEARKRKRAEELAEKEKRESRQSSKEKEDTPEKEEPVSKVKHEALPKAKKAKKTPSTPYNIIAIATGWELNFNRSDTQILSNLGITLHKEFKNNINAIIAPKFMRTEKFLTGLSYQLDYILSPTFLQEVLIKFKNDPNDVNSLPDISNFSIDVTNADSVKELTSISLTELMDRSKRRINSYDRIFHDMCFNITPKIPGGAAIVQKILKAHGANKISIVKTIKDMKNLKSLAKNPDGSYIMISNEKGFIDKFKTLIEGEEQPGRVIEWNWVINSIFHMEIDNTKNVLYSN</sequence>
<dbReference type="InterPro" id="IPR053036">
    <property type="entry name" value="CellCycle_DNARepair_Reg"/>
</dbReference>
<dbReference type="PANTHER" id="PTHR47667">
    <property type="entry name" value="REGULATOR OF TY1 TRANSPOSITION PROTEIN 107"/>
    <property type="match status" value="1"/>
</dbReference>
<dbReference type="STRING" id="1206466.K0KF71"/>
<dbReference type="InterPro" id="IPR031906">
    <property type="entry name" value="RTT107_BRCT_6"/>
</dbReference>
<dbReference type="InterPro" id="IPR001357">
    <property type="entry name" value="BRCT_dom"/>
</dbReference>
<feature type="region of interest" description="Disordered" evidence="1">
    <location>
        <begin position="450"/>
        <end position="568"/>
    </location>
</feature>
<feature type="compositionally biased region" description="Low complexity" evidence="1">
    <location>
        <begin position="541"/>
        <end position="559"/>
    </location>
</feature>
<organism evidence="3 4">
    <name type="scientific">Wickerhamomyces ciferrii (strain ATCC 14091 / BCRC 22168 / CBS 111 / JCM 3599 / NBRC 0793 / NRRL Y-1031 F-60-10)</name>
    <name type="common">Yeast</name>
    <name type="synonym">Pichia ciferrii</name>
    <dbReference type="NCBI Taxonomy" id="1206466"/>
    <lineage>
        <taxon>Eukaryota</taxon>
        <taxon>Fungi</taxon>
        <taxon>Dikarya</taxon>
        <taxon>Ascomycota</taxon>
        <taxon>Saccharomycotina</taxon>
        <taxon>Saccharomycetes</taxon>
        <taxon>Phaffomycetales</taxon>
        <taxon>Wickerhamomycetaceae</taxon>
        <taxon>Wickerhamomyces</taxon>
    </lineage>
</organism>
<name>K0KF71_WICCF</name>
<dbReference type="GO" id="GO:0035361">
    <property type="term" value="C:Cul8-RING ubiquitin ligase complex"/>
    <property type="evidence" value="ECO:0007669"/>
    <property type="project" value="TreeGrafter"/>
</dbReference>
<dbReference type="FunCoup" id="K0KF71">
    <property type="interactions" value="73"/>
</dbReference>
<dbReference type="Pfam" id="PF16771">
    <property type="entry name" value="RTT107_BRCT_6"/>
    <property type="match status" value="1"/>
</dbReference>
<dbReference type="SUPFAM" id="SSF52113">
    <property type="entry name" value="BRCT domain"/>
    <property type="match status" value="2"/>
</dbReference>
<reference evidence="3 4" key="1">
    <citation type="journal article" date="2012" name="Eukaryot. Cell">
        <title>Draft genome sequence of Wickerhamomyces ciferrii NRRL Y-1031 F-60-10.</title>
        <authorList>
            <person name="Schneider J."/>
            <person name="Andrea H."/>
            <person name="Blom J."/>
            <person name="Jaenicke S."/>
            <person name="Ruckert C."/>
            <person name="Schorsch C."/>
            <person name="Szczepanowski R."/>
            <person name="Farwick M."/>
            <person name="Goesmann A."/>
            <person name="Puhler A."/>
            <person name="Schaffer S."/>
            <person name="Tauch A."/>
            <person name="Kohler T."/>
            <person name="Brinkrolf K."/>
        </authorList>
    </citation>
    <scope>NUCLEOTIDE SEQUENCE [LARGE SCALE GENOMIC DNA]</scope>
    <source>
        <strain evidence="4">ATCC 14091 / BCRC 22168 / CBS 111 / JCM 3599 / NBRC 0793 / NRRL Y-1031 F-60-10</strain>
    </source>
</reference>
<dbReference type="InterPro" id="IPR036420">
    <property type="entry name" value="BRCT_dom_sf"/>
</dbReference>
<feature type="compositionally biased region" description="Polar residues" evidence="1">
    <location>
        <begin position="498"/>
        <end position="514"/>
    </location>
</feature>
<dbReference type="PANTHER" id="PTHR47667:SF1">
    <property type="entry name" value="REGULATOR OF TY1 TRANSPOSITION PROTEIN 107"/>
    <property type="match status" value="1"/>
</dbReference>
<dbReference type="GO" id="GO:1990683">
    <property type="term" value="P:DNA double-strand break attachment to nuclear envelope"/>
    <property type="evidence" value="ECO:0007669"/>
    <property type="project" value="TreeGrafter"/>
</dbReference>
<dbReference type="PROSITE" id="PS50172">
    <property type="entry name" value="BRCT"/>
    <property type="match status" value="3"/>
</dbReference>
<dbReference type="Pfam" id="PF12738">
    <property type="entry name" value="PTCB-BRCT"/>
    <property type="match status" value="1"/>
</dbReference>